<name>A0A368YM57_9HYPH</name>
<comment type="caution">
    <text evidence="2">The sequence shown here is derived from an EMBL/GenBank/DDBJ whole genome shotgun (WGS) entry which is preliminary data.</text>
</comment>
<evidence type="ECO:0000313" key="3">
    <source>
        <dbReference type="Proteomes" id="UP000253324"/>
    </source>
</evidence>
<organism evidence="2 3">
    <name type="scientific">Phyllobacterium bourgognense</name>
    <dbReference type="NCBI Taxonomy" id="314236"/>
    <lineage>
        <taxon>Bacteria</taxon>
        <taxon>Pseudomonadati</taxon>
        <taxon>Pseudomonadota</taxon>
        <taxon>Alphaproteobacteria</taxon>
        <taxon>Hyphomicrobiales</taxon>
        <taxon>Phyllobacteriaceae</taxon>
        <taxon>Phyllobacterium</taxon>
    </lineage>
</organism>
<dbReference type="EMBL" id="QPJM01000011">
    <property type="protein sequence ID" value="RCW81265.1"/>
    <property type="molecule type" value="Genomic_DNA"/>
</dbReference>
<proteinExistence type="predicted"/>
<evidence type="ECO:0000313" key="2">
    <source>
        <dbReference type="EMBL" id="RCW81265.1"/>
    </source>
</evidence>
<reference evidence="2 3" key="1">
    <citation type="submission" date="2018-07" db="EMBL/GenBank/DDBJ databases">
        <title>Genomic Encyclopedia of Type Strains, Phase III (KMG-III): the genomes of soil and plant-associated and newly described type strains.</title>
        <authorList>
            <person name="Whitman W."/>
        </authorList>
    </citation>
    <scope>NUCLEOTIDE SEQUENCE [LARGE SCALE GENOMIC DNA]</scope>
    <source>
        <strain evidence="2 3">31-25a</strain>
    </source>
</reference>
<feature type="region of interest" description="Disordered" evidence="1">
    <location>
        <begin position="1"/>
        <end position="24"/>
    </location>
</feature>
<dbReference type="AlphaFoldDB" id="A0A368YM57"/>
<protein>
    <submittedName>
        <fullName evidence="2">Uncharacterized protein</fullName>
    </submittedName>
</protein>
<dbReference type="Proteomes" id="UP000253324">
    <property type="component" value="Unassembled WGS sequence"/>
</dbReference>
<evidence type="ECO:0000256" key="1">
    <source>
        <dbReference type="SAM" id="MobiDB-lite"/>
    </source>
</evidence>
<accession>A0A368YM57</accession>
<sequence>MVMRRLRNAHAARSGSGATPIPPLSRLSLPRLQKVFVTIGSVDNS</sequence>
<gene>
    <name evidence="2" type="ORF">C7476_111127</name>
</gene>
<keyword evidence="3" id="KW-1185">Reference proteome</keyword>
<feature type="compositionally biased region" description="Basic residues" evidence="1">
    <location>
        <begin position="1"/>
        <end position="10"/>
    </location>
</feature>